<sequence>MIEYSKDKTKIEQNLEGINYLNIKNIVNLNHSAFQDNESDSERQGIFNFDSIDLVTDLVNELENSDTKNIEI</sequence>
<dbReference type="Proteomes" id="UP000789901">
    <property type="component" value="Unassembled WGS sequence"/>
</dbReference>
<keyword evidence="2" id="KW-1185">Reference proteome</keyword>
<evidence type="ECO:0000313" key="2">
    <source>
        <dbReference type="Proteomes" id="UP000789901"/>
    </source>
</evidence>
<gene>
    <name evidence="1" type="ORF">GMARGA_LOCUS22528</name>
</gene>
<proteinExistence type="predicted"/>
<comment type="caution">
    <text evidence="1">The sequence shown here is derived from an EMBL/GenBank/DDBJ whole genome shotgun (WGS) entry which is preliminary data.</text>
</comment>
<feature type="non-terminal residue" evidence="1">
    <location>
        <position position="72"/>
    </location>
</feature>
<reference evidence="1 2" key="1">
    <citation type="submission" date="2021-06" db="EMBL/GenBank/DDBJ databases">
        <authorList>
            <person name="Kallberg Y."/>
            <person name="Tangrot J."/>
            <person name="Rosling A."/>
        </authorList>
    </citation>
    <scope>NUCLEOTIDE SEQUENCE [LARGE SCALE GENOMIC DNA]</scope>
    <source>
        <strain evidence="1 2">120-4 pot B 10/14</strain>
    </source>
</reference>
<organism evidence="1 2">
    <name type="scientific">Gigaspora margarita</name>
    <dbReference type="NCBI Taxonomy" id="4874"/>
    <lineage>
        <taxon>Eukaryota</taxon>
        <taxon>Fungi</taxon>
        <taxon>Fungi incertae sedis</taxon>
        <taxon>Mucoromycota</taxon>
        <taxon>Glomeromycotina</taxon>
        <taxon>Glomeromycetes</taxon>
        <taxon>Diversisporales</taxon>
        <taxon>Gigasporaceae</taxon>
        <taxon>Gigaspora</taxon>
    </lineage>
</organism>
<protein>
    <submittedName>
        <fullName evidence="1">36522_t:CDS:1</fullName>
    </submittedName>
</protein>
<evidence type="ECO:0000313" key="1">
    <source>
        <dbReference type="EMBL" id="CAG8798084.1"/>
    </source>
</evidence>
<name>A0ABN7VTI1_GIGMA</name>
<dbReference type="EMBL" id="CAJVQB010021832">
    <property type="protein sequence ID" value="CAG8798084.1"/>
    <property type="molecule type" value="Genomic_DNA"/>
</dbReference>
<accession>A0ABN7VTI1</accession>